<feature type="compositionally biased region" description="Low complexity" evidence="1">
    <location>
        <begin position="297"/>
        <end position="310"/>
    </location>
</feature>
<dbReference type="PANTHER" id="PTHR40326">
    <property type="entry name" value="PROTEIN CBG10816"/>
    <property type="match status" value="1"/>
</dbReference>
<dbReference type="InterPro" id="IPR011042">
    <property type="entry name" value="6-blade_b-propeller_TolB-like"/>
</dbReference>
<feature type="compositionally biased region" description="Low complexity" evidence="1">
    <location>
        <begin position="104"/>
        <end position="131"/>
    </location>
</feature>
<feature type="region of interest" description="Disordered" evidence="1">
    <location>
        <begin position="326"/>
        <end position="389"/>
    </location>
</feature>
<dbReference type="Proteomes" id="UP001328107">
    <property type="component" value="Unassembled WGS sequence"/>
</dbReference>
<feature type="compositionally biased region" description="Low complexity" evidence="1">
    <location>
        <begin position="230"/>
        <end position="247"/>
    </location>
</feature>
<feature type="region of interest" description="Disordered" evidence="1">
    <location>
        <begin position="1"/>
        <end position="32"/>
    </location>
</feature>
<keyword evidence="3" id="KW-1185">Reference proteome</keyword>
<feature type="compositionally biased region" description="Low complexity" evidence="1">
    <location>
        <begin position="327"/>
        <end position="338"/>
    </location>
</feature>
<dbReference type="AlphaFoldDB" id="A0AAN5CU74"/>
<dbReference type="SUPFAM" id="SSF101898">
    <property type="entry name" value="NHL repeat"/>
    <property type="match status" value="1"/>
</dbReference>
<feature type="region of interest" description="Disordered" evidence="1">
    <location>
        <begin position="229"/>
        <end position="310"/>
    </location>
</feature>
<feature type="region of interest" description="Disordered" evidence="1">
    <location>
        <begin position="631"/>
        <end position="683"/>
    </location>
</feature>
<accession>A0AAN5CU74</accession>
<evidence type="ECO:0000256" key="1">
    <source>
        <dbReference type="SAM" id="MobiDB-lite"/>
    </source>
</evidence>
<protein>
    <submittedName>
        <fullName evidence="2">Uncharacterized protein</fullName>
    </submittedName>
</protein>
<evidence type="ECO:0000313" key="3">
    <source>
        <dbReference type="Proteomes" id="UP001328107"/>
    </source>
</evidence>
<feature type="region of interest" description="Disordered" evidence="1">
    <location>
        <begin position="521"/>
        <end position="541"/>
    </location>
</feature>
<dbReference type="EMBL" id="BTRK01000004">
    <property type="protein sequence ID" value="GMR50585.1"/>
    <property type="molecule type" value="Genomic_DNA"/>
</dbReference>
<feature type="compositionally biased region" description="Basic and acidic residues" evidence="1">
    <location>
        <begin position="20"/>
        <end position="32"/>
    </location>
</feature>
<feature type="compositionally biased region" description="Low complexity" evidence="1">
    <location>
        <begin position="350"/>
        <end position="360"/>
    </location>
</feature>
<evidence type="ECO:0000313" key="2">
    <source>
        <dbReference type="EMBL" id="GMR50585.1"/>
    </source>
</evidence>
<feature type="non-terminal residue" evidence="2">
    <location>
        <position position="1"/>
    </location>
</feature>
<comment type="caution">
    <text evidence="2">The sequence shown here is derived from an EMBL/GenBank/DDBJ whole genome shotgun (WGS) entry which is preliminary data.</text>
</comment>
<feature type="region of interest" description="Disordered" evidence="1">
    <location>
        <begin position="45"/>
        <end position="166"/>
    </location>
</feature>
<organism evidence="2 3">
    <name type="scientific">Pristionchus mayeri</name>
    <dbReference type="NCBI Taxonomy" id="1317129"/>
    <lineage>
        <taxon>Eukaryota</taxon>
        <taxon>Metazoa</taxon>
        <taxon>Ecdysozoa</taxon>
        <taxon>Nematoda</taxon>
        <taxon>Chromadorea</taxon>
        <taxon>Rhabditida</taxon>
        <taxon>Rhabditina</taxon>
        <taxon>Diplogasteromorpha</taxon>
        <taxon>Diplogasteroidea</taxon>
        <taxon>Neodiplogasteridae</taxon>
        <taxon>Pristionchus</taxon>
    </lineage>
</organism>
<feature type="compositionally biased region" description="Polar residues" evidence="1">
    <location>
        <begin position="50"/>
        <end position="93"/>
    </location>
</feature>
<proteinExistence type="predicted"/>
<gene>
    <name evidence="2" type="ORF">PMAYCL1PPCAC_20780</name>
</gene>
<reference evidence="3" key="1">
    <citation type="submission" date="2022-10" db="EMBL/GenBank/DDBJ databases">
        <title>Genome assembly of Pristionchus species.</title>
        <authorList>
            <person name="Yoshida K."/>
            <person name="Sommer R.J."/>
        </authorList>
    </citation>
    <scope>NUCLEOTIDE SEQUENCE [LARGE SCALE GENOMIC DNA]</scope>
    <source>
        <strain evidence="3">RS5460</strain>
    </source>
</reference>
<sequence length="1046" mass="109227">QEQKTRTRTMFKGFASAANRPKDDSAPKTWDDIFKKPSTEAYLSEVRGSAATSRNQGQVAPNQAPSAHNTASGTPYSKDLNGNTSLSGFSNTATRDDSFSDTCGSHFGSSSSSPTQPPGVVVAGSASSSQPPSKPVLSWSSLPIHKGPSSNRASPPPPVSMPTLSAGGDFKGFGVISAETVAANKASLSASTDSGTVTAFSSMSLAGAGSGTGDGFAGFGGNSAPAPVFSSTTAPARPSPAPVAKKSNNNHIFAPRPYIEDNRPGFASFGGKSAPPVEMSSTTTPAPSRDRNRDSEASSVASSRASVADAGDAAGAARIFRCAMNESVRTTSPNTSPSSRHEPRQSMRSAAAAGAAGTGTVKKELENSSGFTGFGTMGRSTIPSPPRDMDPARLPPFGGTTITAKHEIVFKGFGALAQTPLPVHVPFPAPAPVSVPTPKPTPAAASTSGFAGFGTMSKGVAAPATTTKKEDTVAAQPQKDTVAAQNGVCRGGGGFGGFGTGGGSTLNGRVSVVERDAAAAAPSPAADAAGEPKTSLKKTEWAGFGTFKRPIAAAEPPAVPKGLENDFAGFHAPAAAKSPPPKQLTSYDKVRMDFGTLHVSGPAQTMNILAEIEQKEEAVLKAKRKVHFEDSKEEKAASAAAAADHVPQASEEREDKAEASQSVSDTTLDTETEDESDQQRPMPWGKRLSLRKMLDGDKNKIVLVAPPDVVSKYFEDQVFQSYGCTYDNVTNTFYATSPGYPNRANGDVVALDGSIKKAPVFVTKSLPTPAAIAVYQAGVSVCTVTNRGIFVFTRSKNEKGDVYLSRQISARMHHRGIAATAGGGIVSCSNGKIRMFDGNVNNGQERVLAEANYDFIINKELFAELPLRSSERSNCCFIDIVNNRLAISDLQKHVISLWDIVEKEQEHSIQFVRAIDVAVCANPTRGKGGSGLKGPQIPLGKCAFASGIRLDAEGWVLCADADGRTIQIFDAELNFVSRVETTEKLPYISGLYLESGGHLMVCDRKSQMGGLRVYLLEAREITGNGSAQQQPTQQAAAPKKTLGFAA</sequence>
<dbReference type="Gene3D" id="2.120.10.30">
    <property type="entry name" value="TolB, C-terminal domain"/>
    <property type="match status" value="1"/>
</dbReference>
<dbReference type="PANTHER" id="PTHR40326:SF1">
    <property type="entry name" value="RING-TYPE DOMAIN-CONTAINING PROTEIN-RELATED"/>
    <property type="match status" value="1"/>
</dbReference>
<name>A0AAN5CU74_9BILA</name>